<feature type="region of interest" description="Disordered" evidence="1">
    <location>
        <begin position="127"/>
        <end position="199"/>
    </location>
</feature>
<feature type="region of interest" description="Disordered" evidence="1">
    <location>
        <begin position="295"/>
        <end position="335"/>
    </location>
</feature>
<dbReference type="EMBL" id="JARKIE010000008">
    <property type="protein sequence ID" value="KAJ7705531.1"/>
    <property type="molecule type" value="Genomic_DNA"/>
</dbReference>
<dbReference type="AlphaFoldDB" id="A0AAD7GUH7"/>
<feature type="compositionally biased region" description="Basic and acidic residues" evidence="1">
    <location>
        <begin position="244"/>
        <end position="275"/>
    </location>
</feature>
<evidence type="ECO:0000256" key="1">
    <source>
        <dbReference type="SAM" id="MobiDB-lite"/>
    </source>
</evidence>
<feature type="region of interest" description="Disordered" evidence="1">
    <location>
        <begin position="86"/>
        <end position="113"/>
    </location>
</feature>
<proteinExistence type="predicted"/>
<feature type="region of interest" description="Disordered" evidence="1">
    <location>
        <begin position="225"/>
        <end position="276"/>
    </location>
</feature>
<dbReference type="Proteomes" id="UP001221757">
    <property type="component" value="Unassembled WGS sequence"/>
</dbReference>
<evidence type="ECO:0000313" key="2">
    <source>
        <dbReference type="EMBL" id="KAJ7705531.1"/>
    </source>
</evidence>
<feature type="compositionally biased region" description="Basic residues" evidence="1">
    <location>
        <begin position="171"/>
        <end position="185"/>
    </location>
</feature>
<protein>
    <submittedName>
        <fullName evidence="2">Uncharacterized protein</fullName>
    </submittedName>
</protein>
<keyword evidence="3" id="KW-1185">Reference proteome</keyword>
<evidence type="ECO:0000313" key="3">
    <source>
        <dbReference type="Proteomes" id="UP001221757"/>
    </source>
</evidence>
<gene>
    <name evidence="2" type="ORF">B0H17DRAFT_1175345</name>
</gene>
<name>A0AAD7GUH7_MYCRO</name>
<sequence>MAVGVLAPLHGRNIFNRDEKRAMQERRVREKAPIGLGAGRAGCACIGPGVEILDMRARCSPCALRNPSHIRVRVRVRIRVRPPEFRLGSHTKKSHAGGIQQRSGQGGARSASRFGLEMIKSIFDKKKLRRERRGVPAPPDEDHGAAEDARMGSPKRSAPNELRVPSTKNRAPGRKPASRSRRVRAAAKSANEGPISDIQGPRVLSRRACVNPVRGKEEELIEEGLKAASPIQSPSPECQVTARPRGDGPDRGAFESRAADIRVDGEPSTHTHTCDELGAPPLALALALALAPLKPESEVRSSRFEVRGRSRAPDSSSRNLASPHPPRNPTVTVPR</sequence>
<feature type="compositionally biased region" description="Basic and acidic residues" evidence="1">
    <location>
        <begin position="140"/>
        <end position="150"/>
    </location>
</feature>
<organism evidence="2 3">
    <name type="scientific">Mycena rosella</name>
    <name type="common">Pink bonnet</name>
    <name type="synonym">Agaricus rosellus</name>
    <dbReference type="NCBI Taxonomy" id="1033263"/>
    <lineage>
        <taxon>Eukaryota</taxon>
        <taxon>Fungi</taxon>
        <taxon>Dikarya</taxon>
        <taxon>Basidiomycota</taxon>
        <taxon>Agaricomycotina</taxon>
        <taxon>Agaricomycetes</taxon>
        <taxon>Agaricomycetidae</taxon>
        <taxon>Agaricales</taxon>
        <taxon>Marasmiineae</taxon>
        <taxon>Mycenaceae</taxon>
        <taxon>Mycena</taxon>
    </lineage>
</organism>
<feature type="compositionally biased region" description="Basic and acidic residues" evidence="1">
    <location>
        <begin position="295"/>
        <end position="312"/>
    </location>
</feature>
<comment type="caution">
    <text evidence="2">The sequence shown here is derived from an EMBL/GenBank/DDBJ whole genome shotgun (WGS) entry which is preliminary data.</text>
</comment>
<reference evidence="2" key="1">
    <citation type="submission" date="2023-03" db="EMBL/GenBank/DDBJ databases">
        <title>Massive genome expansion in bonnet fungi (Mycena s.s.) driven by repeated elements and novel gene families across ecological guilds.</title>
        <authorList>
            <consortium name="Lawrence Berkeley National Laboratory"/>
            <person name="Harder C.B."/>
            <person name="Miyauchi S."/>
            <person name="Viragh M."/>
            <person name="Kuo A."/>
            <person name="Thoen E."/>
            <person name="Andreopoulos B."/>
            <person name="Lu D."/>
            <person name="Skrede I."/>
            <person name="Drula E."/>
            <person name="Henrissat B."/>
            <person name="Morin E."/>
            <person name="Kohler A."/>
            <person name="Barry K."/>
            <person name="LaButti K."/>
            <person name="Morin E."/>
            <person name="Salamov A."/>
            <person name="Lipzen A."/>
            <person name="Mereny Z."/>
            <person name="Hegedus B."/>
            <person name="Baldrian P."/>
            <person name="Stursova M."/>
            <person name="Weitz H."/>
            <person name="Taylor A."/>
            <person name="Grigoriev I.V."/>
            <person name="Nagy L.G."/>
            <person name="Martin F."/>
            <person name="Kauserud H."/>
        </authorList>
    </citation>
    <scope>NUCLEOTIDE SEQUENCE</scope>
    <source>
        <strain evidence="2">CBHHK067</strain>
    </source>
</reference>
<accession>A0AAD7GUH7</accession>